<organism evidence="2 3">
    <name type="scientific">Kibdelosporangium phytohabitans</name>
    <dbReference type="NCBI Taxonomy" id="860235"/>
    <lineage>
        <taxon>Bacteria</taxon>
        <taxon>Bacillati</taxon>
        <taxon>Actinomycetota</taxon>
        <taxon>Actinomycetes</taxon>
        <taxon>Pseudonocardiales</taxon>
        <taxon>Pseudonocardiaceae</taxon>
        <taxon>Kibdelosporangium</taxon>
    </lineage>
</organism>
<evidence type="ECO:0000313" key="3">
    <source>
        <dbReference type="Proteomes" id="UP000063699"/>
    </source>
</evidence>
<dbReference type="STRING" id="860235.AOZ06_17705"/>
<reference evidence="2 3" key="1">
    <citation type="submission" date="2015-07" db="EMBL/GenBank/DDBJ databases">
        <title>Genome sequencing of Kibdelosporangium phytohabitans.</title>
        <authorList>
            <person name="Qin S."/>
            <person name="Xing K."/>
        </authorList>
    </citation>
    <scope>NUCLEOTIDE SEQUENCE [LARGE SCALE GENOMIC DNA]</scope>
    <source>
        <strain evidence="2 3">KLBMP1111</strain>
    </source>
</reference>
<feature type="transmembrane region" description="Helical" evidence="1">
    <location>
        <begin position="83"/>
        <end position="103"/>
    </location>
</feature>
<proteinExistence type="predicted"/>
<evidence type="ECO:0000313" key="2">
    <source>
        <dbReference type="EMBL" id="ALG08506.1"/>
    </source>
</evidence>
<name>A0A0N9HYX0_9PSEU</name>
<accession>A0A0N9HYX0</accession>
<dbReference type="RefSeq" id="WP_054290413.1">
    <property type="nucleotide sequence ID" value="NZ_CP012752.1"/>
</dbReference>
<dbReference type="Proteomes" id="UP000063699">
    <property type="component" value="Chromosome"/>
</dbReference>
<dbReference type="AlphaFoldDB" id="A0A0N9HYX0"/>
<keyword evidence="1" id="KW-1133">Transmembrane helix</keyword>
<sequence length="192" mass="19525">MATLAQGSSPLPALAVGKLLGLALGQGAVVAFIVFARLPASTNPAGRSLVTPHLTGHHGPTAFAGPPPISANTAPYLVGTTTLAAHVAFALLLAGAALLRSLLRHRGWAYDSTSVRLVFAGVAAAVAVVTTPVVISISLGRDDSWVVDAAEVGRYAFLMALVLTVLLGPPWRRAGSRPSDEKGSNQCSTGAT</sequence>
<keyword evidence="3" id="KW-1185">Reference proteome</keyword>
<feature type="transmembrane region" description="Helical" evidence="1">
    <location>
        <begin position="152"/>
        <end position="171"/>
    </location>
</feature>
<gene>
    <name evidence="2" type="ORF">AOZ06_17705</name>
</gene>
<dbReference type="EMBL" id="CP012752">
    <property type="protein sequence ID" value="ALG08506.1"/>
    <property type="molecule type" value="Genomic_DNA"/>
</dbReference>
<dbReference type="KEGG" id="kphy:AOZ06_17705"/>
<feature type="transmembrane region" description="Helical" evidence="1">
    <location>
        <begin position="12"/>
        <end position="36"/>
    </location>
</feature>
<keyword evidence="1" id="KW-0472">Membrane</keyword>
<keyword evidence="1" id="KW-0812">Transmembrane</keyword>
<evidence type="ECO:0000256" key="1">
    <source>
        <dbReference type="SAM" id="Phobius"/>
    </source>
</evidence>
<feature type="transmembrane region" description="Helical" evidence="1">
    <location>
        <begin position="115"/>
        <end position="140"/>
    </location>
</feature>
<protein>
    <submittedName>
        <fullName evidence="2">Uncharacterized protein</fullName>
    </submittedName>
</protein>